<accession>A0A7S0PML0</accession>
<name>A0A7S0PML0_9CHLO</name>
<comment type="cofactor">
    <cofactor evidence="9">
        <name>a divalent metal cation</name>
        <dbReference type="ChEBI" id="CHEBI:60240"/>
    </cofactor>
</comment>
<dbReference type="EC" id="4.1.1.112" evidence="9"/>
<protein>
    <recommendedName>
        <fullName evidence="9">4-hydroxy-4-methyl-2-oxoglutarate aldolase</fullName>
        <shortName evidence="9">HMG aldolase</shortName>
        <ecNumber evidence="9">4.1.1.112</ecNumber>
        <ecNumber evidence="9">4.1.3.17</ecNumber>
    </recommendedName>
    <alternativeName>
        <fullName evidence="9">Oxaloacetate decarboxylase</fullName>
    </alternativeName>
</protein>
<feature type="binding site" evidence="8">
    <location>
        <position position="142"/>
    </location>
    <ligand>
        <name>substrate</name>
    </ligand>
</feature>
<comment type="catalytic activity">
    <reaction evidence="1 9">
        <text>4-hydroxy-4-methyl-2-oxoglutarate = 2 pyruvate</text>
        <dbReference type="Rhea" id="RHEA:22748"/>
        <dbReference type="ChEBI" id="CHEBI:15361"/>
        <dbReference type="ChEBI" id="CHEBI:58276"/>
        <dbReference type="EC" id="4.1.3.17"/>
    </reaction>
</comment>
<comment type="similarity">
    <text evidence="2 9">Belongs to the class II aldolase/RraA-like family.</text>
</comment>
<organism evidence="10">
    <name type="scientific">Ostreococcus mediterraneus</name>
    <dbReference type="NCBI Taxonomy" id="1486918"/>
    <lineage>
        <taxon>Eukaryota</taxon>
        <taxon>Viridiplantae</taxon>
        <taxon>Chlorophyta</taxon>
        <taxon>Mamiellophyceae</taxon>
        <taxon>Mamiellales</taxon>
        <taxon>Bathycoccaceae</taxon>
        <taxon>Ostreococcus</taxon>
    </lineage>
</organism>
<dbReference type="Pfam" id="PF03737">
    <property type="entry name" value="RraA-like"/>
    <property type="match status" value="1"/>
</dbReference>
<dbReference type="GO" id="GO:0047443">
    <property type="term" value="F:4-hydroxy-4-methyl-2-oxoglutarate aldolase activity"/>
    <property type="evidence" value="ECO:0007669"/>
    <property type="project" value="UniProtKB-EC"/>
</dbReference>
<dbReference type="NCBIfam" id="NF006875">
    <property type="entry name" value="PRK09372.1"/>
    <property type="match status" value="1"/>
</dbReference>
<dbReference type="Gene3D" id="3.50.30.40">
    <property type="entry name" value="Ribonuclease E inhibitor RraA/RraA-like"/>
    <property type="match status" value="1"/>
</dbReference>
<dbReference type="GO" id="GO:0046872">
    <property type="term" value="F:metal ion binding"/>
    <property type="evidence" value="ECO:0007669"/>
    <property type="project" value="UniProtKB-KW"/>
</dbReference>
<evidence type="ECO:0000256" key="7">
    <source>
        <dbReference type="ARBA" id="ARBA00047973"/>
    </source>
</evidence>
<proteinExistence type="inferred from homology"/>
<dbReference type="InterPro" id="IPR036704">
    <property type="entry name" value="RraA/RraA-like_sf"/>
</dbReference>
<dbReference type="AlphaFoldDB" id="A0A7S0PML0"/>
<keyword evidence="8" id="KW-0460">Magnesium</keyword>
<dbReference type="EMBL" id="HBEW01005888">
    <property type="protein sequence ID" value="CAD8584537.1"/>
    <property type="molecule type" value="Transcribed_RNA"/>
</dbReference>
<sequence>MRLAKARQLAGVSRAVRAMATANTTPTTGLPPPNAERFGTADVCDVHHPENVDVMTTRSVHVAAANYFKDFGGRRRFCGAVSTILCFENNPLVRAALEESGRGRVLVVDGGASARCALLGDNLAEMAAANGWAGIIINGMVRDSEDIAKMDIGVKAIGTHPLKSSKRDKGERDVPVSFANVTFNPGDFVYADGDGVVVASRELEL</sequence>
<comment type="catalytic activity">
    <reaction evidence="7 9">
        <text>oxaloacetate + H(+) = pyruvate + CO2</text>
        <dbReference type="Rhea" id="RHEA:15641"/>
        <dbReference type="ChEBI" id="CHEBI:15361"/>
        <dbReference type="ChEBI" id="CHEBI:15378"/>
        <dbReference type="ChEBI" id="CHEBI:16452"/>
        <dbReference type="ChEBI" id="CHEBI:16526"/>
        <dbReference type="EC" id="4.1.1.112"/>
    </reaction>
</comment>
<dbReference type="InterPro" id="IPR010203">
    <property type="entry name" value="RraA"/>
</dbReference>
<evidence type="ECO:0000313" key="10">
    <source>
        <dbReference type="EMBL" id="CAD8584537.1"/>
    </source>
</evidence>
<dbReference type="SUPFAM" id="SSF89562">
    <property type="entry name" value="RraA-like"/>
    <property type="match status" value="1"/>
</dbReference>
<dbReference type="GO" id="GO:0051252">
    <property type="term" value="P:regulation of RNA metabolic process"/>
    <property type="evidence" value="ECO:0007669"/>
    <property type="project" value="InterPro"/>
</dbReference>
<feature type="binding site" evidence="8">
    <location>
        <begin position="120"/>
        <end position="123"/>
    </location>
    <ligand>
        <name>substrate</name>
    </ligand>
</feature>
<evidence type="ECO:0000256" key="5">
    <source>
        <dbReference type="ARBA" id="ARBA00023239"/>
    </source>
</evidence>
<reference evidence="10" key="1">
    <citation type="submission" date="2021-01" db="EMBL/GenBank/DDBJ databases">
        <authorList>
            <person name="Corre E."/>
            <person name="Pelletier E."/>
            <person name="Niang G."/>
            <person name="Scheremetjew M."/>
            <person name="Finn R."/>
            <person name="Kale V."/>
            <person name="Holt S."/>
            <person name="Cochrane G."/>
            <person name="Meng A."/>
            <person name="Brown T."/>
            <person name="Cohen L."/>
        </authorList>
    </citation>
    <scope>NUCLEOTIDE SEQUENCE</scope>
    <source>
        <strain evidence="10">Clade-D-RCC2572</strain>
    </source>
</reference>
<dbReference type="PANTHER" id="PTHR33254">
    <property type="entry name" value="4-HYDROXY-4-METHYL-2-OXOGLUTARATE ALDOLASE 3-RELATED"/>
    <property type="match status" value="1"/>
</dbReference>
<dbReference type="PANTHER" id="PTHR33254:SF4">
    <property type="entry name" value="4-HYDROXY-4-METHYL-2-OXOGLUTARATE ALDOLASE 3-RELATED"/>
    <property type="match status" value="1"/>
</dbReference>
<dbReference type="EC" id="4.1.3.17" evidence="9"/>
<comment type="function">
    <text evidence="6 9">Catalyzes the aldol cleavage of 4-hydroxy-4-methyl-2-oxoglutarate (HMG) into 2 molecules of pyruvate. Also contains a secondary oxaloacetate (OAA) decarboxylase activity due to the common pyruvate enolate transition state formed following C-C bond cleavage in the retro-aldol and decarboxylation reactions.</text>
</comment>
<feature type="binding site" evidence="8">
    <location>
        <position position="143"/>
    </location>
    <ligand>
        <name>Mg(2+)</name>
        <dbReference type="ChEBI" id="CHEBI:18420"/>
    </ligand>
</feature>
<keyword evidence="4 8" id="KW-0479">Metal-binding</keyword>
<keyword evidence="5 9" id="KW-0456">Lyase</keyword>
<evidence type="ECO:0000256" key="9">
    <source>
        <dbReference type="RuleBase" id="RU004338"/>
    </source>
</evidence>
<comment type="subunit">
    <text evidence="3 9">Homotrimer.</text>
</comment>
<evidence type="ECO:0000256" key="6">
    <source>
        <dbReference type="ARBA" id="ARBA00025046"/>
    </source>
</evidence>
<evidence type="ECO:0000256" key="8">
    <source>
        <dbReference type="PIRSR" id="PIRSR605493-1"/>
    </source>
</evidence>
<evidence type="ECO:0000256" key="2">
    <source>
        <dbReference type="ARBA" id="ARBA00008621"/>
    </source>
</evidence>
<dbReference type="NCBIfam" id="TIGR01935">
    <property type="entry name" value="NOT-MenG"/>
    <property type="match status" value="1"/>
</dbReference>
<dbReference type="CDD" id="cd16841">
    <property type="entry name" value="RraA_family"/>
    <property type="match status" value="1"/>
</dbReference>
<evidence type="ECO:0000256" key="4">
    <source>
        <dbReference type="ARBA" id="ARBA00022723"/>
    </source>
</evidence>
<dbReference type="GO" id="GO:0008428">
    <property type="term" value="F:ribonuclease inhibitor activity"/>
    <property type="evidence" value="ECO:0007669"/>
    <property type="project" value="InterPro"/>
</dbReference>
<dbReference type="InterPro" id="IPR005493">
    <property type="entry name" value="RraA/RraA-like"/>
</dbReference>
<gene>
    <name evidence="10" type="ORF">OMED0929_LOCUS4966</name>
</gene>
<evidence type="ECO:0000256" key="3">
    <source>
        <dbReference type="ARBA" id="ARBA00011233"/>
    </source>
</evidence>
<comment type="cofactor">
    <cofactor evidence="8">
        <name>Mg(2+)</name>
        <dbReference type="ChEBI" id="CHEBI:18420"/>
    </cofactor>
</comment>
<dbReference type="GO" id="GO:0008948">
    <property type="term" value="F:oxaloacetate decarboxylase activity"/>
    <property type="evidence" value="ECO:0007669"/>
    <property type="project" value="UniProtKB-EC"/>
</dbReference>
<evidence type="ECO:0000256" key="1">
    <source>
        <dbReference type="ARBA" id="ARBA00001342"/>
    </source>
</evidence>